<sequence>MEDIDARIESYLNTMDAMEDQINRLESKLLEINKRTASKATKPNLKILDTKINQSQNAIYKLQQEIQVEKDVFRGLTAQSESADLSQHTDNLELIKRYEELTEENRNLTAKKNYLESQNSQASSEFMRVLNPKIHSLMNKAIQIEDQNQLYRNLLIELEEERTRILSVYAKITQALNLDDKTKQKVKDLEDLIQNKTIIISKLEERLNYKIQDLKEKEYEIANSEEQLLKENNQNLEIEIEELIKTQNILLEEIKKIDTEIIEEKLRSNVLSPKEAHFRLKEEAKKLETEIIEKNKILKHKDKALYKLKTDLQEILKKIKKPKSRNSIRPSSHMSTPRLSEYRITSTSAFSMTQQSFAVQPSDPRRNTIISKISKEGITKDLMKTFRTVGKPEQSLGSKIVELNRGLFLTRFNSTPAISSSRG</sequence>
<dbReference type="EMBL" id="CAJZBQ010000004">
    <property type="protein sequence ID" value="CAG9311359.1"/>
    <property type="molecule type" value="Genomic_DNA"/>
</dbReference>
<comment type="caution">
    <text evidence="2">The sequence shown here is derived from an EMBL/GenBank/DDBJ whole genome shotgun (WGS) entry which is preliminary data.</text>
</comment>
<evidence type="ECO:0000313" key="3">
    <source>
        <dbReference type="Proteomes" id="UP001162131"/>
    </source>
</evidence>
<keyword evidence="1" id="KW-0175">Coiled coil</keyword>
<reference evidence="2" key="1">
    <citation type="submission" date="2021-09" db="EMBL/GenBank/DDBJ databases">
        <authorList>
            <consortium name="AG Swart"/>
            <person name="Singh M."/>
            <person name="Singh A."/>
            <person name="Seah K."/>
            <person name="Emmerich C."/>
        </authorList>
    </citation>
    <scope>NUCLEOTIDE SEQUENCE</scope>
    <source>
        <strain evidence="2">ATCC30299</strain>
    </source>
</reference>
<evidence type="ECO:0000313" key="2">
    <source>
        <dbReference type="EMBL" id="CAG9311359.1"/>
    </source>
</evidence>
<proteinExistence type="predicted"/>
<dbReference type="AlphaFoldDB" id="A0AAU9I8E1"/>
<evidence type="ECO:0000256" key="1">
    <source>
        <dbReference type="SAM" id="Coils"/>
    </source>
</evidence>
<organism evidence="2 3">
    <name type="scientific">Blepharisma stoltei</name>
    <dbReference type="NCBI Taxonomy" id="1481888"/>
    <lineage>
        <taxon>Eukaryota</taxon>
        <taxon>Sar</taxon>
        <taxon>Alveolata</taxon>
        <taxon>Ciliophora</taxon>
        <taxon>Postciliodesmatophora</taxon>
        <taxon>Heterotrichea</taxon>
        <taxon>Heterotrichida</taxon>
        <taxon>Blepharismidae</taxon>
        <taxon>Blepharisma</taxon>
    </lineage>
</organism>
<dbReference type="Proteomes" id="UP001162131">
    <property type="component" value="Unassembled WGS sequence"/>
</dbReference>
<keyword evidence="3" id="KW-1185">Reference proteome</keyword>
<gene>
    <name evidence="2" type="ORF">BSTOLATCC_MIC3649</name>
</gene>
<protein>
    <submittedName>
        <fullName evidence="2">Uncharacterized protein</fullName>
    </submittedName>
</protein>
<name>A0AAU9I8E1_9CILI</name>
<feature type="coiled-coil region" evidence="1">
    <location>
        <begin position="91"/>
        <end position="253"/>
    </location>
</feature>
<feature type="coiled-coil region" evidence="1">
    <location>
        <begin position="1"/>
        <end position="65"/>
    </location>
</feature>
<accession>A0AAU9I8E1</accession>